<organism evidence="1 2">
    <name type="scientific">Gossypium schwendimanii</name>
    <name type="common">Cotton</name>
    <dbReference type="NCBI Taxonomy" id="34291"/>
    <lineage>
        <taxon>Eukaryota</taxon>
        <taxon>Viridiplantae</taxon>
        <taxon>Streptophyta</taxon>
        <taxon>Embryophyta</taxon>
        <taxon>Tracheophyta</taxon>
        <taxon>Spermatophyta</taxon>
        <taxon>Magnoliopsida</taxon>
        <taxon>eudicotyledons</taxon>
        <taxon>Gunneridae</taxon>
        <taxon>Pentapetalae</taxon>
        <taxon>rosids</taxon>
        <taxon>malvids</taxon>
        <taxon>Malvales</taxon>
        <taxon>Malvaceae</taxon>
        <taxon>Malvoideae</taxon>
        <taxon>Gossypium</taxon>
    </lineage>
</organism>
<reference evidence="1 2" key="1">
    <citation type="journal article" date="2019" name="Genome Biol. Evol.">
        <title>Insights into the evolution of the New World diploid cottons (Gossypium, subgenus Houzingenia) based on genome sequencing.</title>
        <authorList>
            <person name="Grover C.E."/>
            <person name="Arick M.A. 2nd"/>
            <person name="Thrash A."/>
            <person name="Conover J.L."/>
            <person name="Sanders W.S."/>
            <person name="Peterson D.G."/>
            <person name="Frelichowski J.E."/>
            <person name="Scheffler J.A."/>
            <person name="Scheffler B.E."/>
            <person name="Wendel J.F."/>
        </authorList>
    </citation>
    <scope>NUCLEOTIDE SEQUENCE [LARGE SCALE GENOMIC DNA]</scope>
    <source>
        <strain evidence="1">1</strain>
        <tissue evidence="1">Leaf</tissue>
    </source>
</reference>
<comment type="caution">
    <text evidence="1">The sequence shown here is derived from an EMBL/GenBank/DDBJ whole genome shotgun (WGS) entry which is preliminary data.</text>
</comment>
<evidence type="ECO:0000313" key="2">
    <source>
        <dbReference type="Proteomes" id="UP000593576"/>
    </source>
</evidence>
<sequence>MEIDGFPSHIIKEIKNMWEN</sequence>
<dbReference type="AlphaFoldDB" id="A0A7J9NAS3"/>
<proteinExistence type="predicted"/>
<accession>A0A7J9NAS3</accession>
<evidence type="ECO:0000313" key="1">
    <source>
        <dbReference type="EMBL" id="MBA0880425.1"/>
    </source>
</evidence>
<dbReference type="Proteomes" id="UP000593576">
    <property type="component" value="Unassembled WGS sequence"/>
</dbReference>
<keyword evidence="2" id="KW-1185">Reference proteome</keyword>
<dbReference type="EMBL" id="JABFAF010277456">
    <property type="protein sequence ID" value="MBA0880425.1"/>
    <property type="molecule type" value="Genomic_DNA"/>
</dbReference>
<protein>
    <submittedName>
        <fullName evidence="1">Uncharacterized protein</fullName>
    </submittedName>
</protein>
<name>A0A7J9NAS3_GOSSC</name>
<gene>
    <name evidence="1" type="ORF">Goshw_019373</name>
</gene>